<evidence type="ECO:0000256" key="1">
    <source>
        <dbReference type="SAM" id="MobiDB-lite"/>
    </source>
</evidence>
<evidence type="ECO:0000313" key="4">
    <source>
        <dbReference type="Proteomes" id="UP000322634"/>
    </source>
</evidence>
<feature type="domain" description="CHAT" evidence="2">
    <location>
        <begin position="803"/>
        <end position="1077"/>
    </location>
</feature>
<dbReference type="Pfam" id="PF12770">
    <property type="entry name" value="CHAT"/>
    <property type="match status" value="1"/>
</dbReference>
<name>A0A5D0TTZ1_9ACTN</name>
<feature type="compositionally biased region" description="Basic and acidic residues" evidence="1">
    <location>
        <begin position="42"/>
        <end position="51"/>
    </location>
</feature>
<protein>
    <submittedName>
        <fullName evidence="3">CHAT domain-containing protein</fullName>
    </submittedName>
</protein>
<organism evidence="3 4">
    <name type="scientific">Actinomadura syzygii</name>
    <dbReference type="NCBI Taxonomy" id="1427538"/>
    <lineage>
        <taxon>Bacteria</taxon>
        <taxon>Bacillati</taxon>
        <taxon>Actinomycetota</taxon>
        <taxon>Actinomycetes</taxon>
        <taxon>Streptosporangiales</taxon>
        <taxon>Thermomonosporaceae</taxon>
        <taxon>Actinomadura</taxon>
    </lineage>
</organism>
<evidence type="ECO:0000313" key="3">
    <source>
        <dbReference type="EMBL" id="TYC08890.1"/>
    </source>
</evidence>
<dbReference type="EMBL" id="VSFF01000015">
    <property type="protein sequence ID" value="TYC08890.1"/>
    <property type="molecule type" value="Genomic_DNA"/>
</dbReference>
<reference evidence="3 4" key="1">
    <citation type="submission" date="2019-08" db="EMBL/GenBank/DDBJ databases">
        <title>Actinomadura sp. nov. CYP1-5 isolated from mountain soil.</title>
        <authorList>
            <person name="Songsumanus A."/>
            <person name="Kuncharoen N."/>
            <person name="Kudo T."/>
            <person name="Yuki M."/>
            <person name="Igarashi Y."/>
            <person name="Tanasupawat S."/>
        </authorList>
    </citation>
    <scope>NUCLEOTIDE SEQUENCE [LARGE SCALE GENOMIC DNA]</scope>
    <source>
        <strain evidence="3 4">GKU157</strain>
    </source>
</reference>
<dbReference type="AlphaFoldDB" id="A0A5D0TTZ1"/>
<evidence type="ECO:0000259" key="2">
    <source>
        <dbReference type="Pfam" id="PF12770"/>
    </source>
</evidence>
<comment type="caution">
    <text evidence="3">The sequence shown here is derived from an EMBL/GenBank/DDBJ whole genome shotgun (WGS) entry which is preliminary data.</text>
</comment>
<dbReference type="InterPro" id="IPR011990">
    <property type="entry name" value="TPR-like_helical_dom_sf"/>
</dbReference>
<proteinExistence type="predicted"/>
<sequence>MGVGGDALGRRRSSPGRSRGGRGVGRSRGGAAGGRRPRTARSRPDHQDRRHSGGPPASAGSGAPQPSRAQVVRGAGPGAAVSRQGPPEHASTVHGESFRWRLEFERTQEPRALDLAVDNGFAALAALPDGDPRRPVMLGHLASHLHRRYQLTGDAAALREAVRLEREAVAACPPGDPRRAAYLHNLGTRLRGLHDRTGDESALDEACAVGREAAEAAPGKPMYLISLAAHHMARYQRRGRPDDLRRAVAWAREGLAGSDPRDPHRSAYLNITANAVSSLADHTGDRAARSEAVELARAAVAATPPTHHDLPGHRRNLAMHLRGLFRLTAETALLREAVDVTGKALDALPHGHPDRAGCRSALSETLLMLFDHTGEAELLDDALDAVRNALADTAPESPSYAPLLNNLSIVLRARHEVLHEPGARQEAIERAREAVRLAGDGPRRAIFLDTLAAALGVQDDTVAWNPAERRENVDAARRALVGTTGEERGRMLATLAWALQKTTWSPGEEKAIAEAVEHAREAVGVIPEGHRWWPSVALVLGTILLRAHELAGSTPLPEVADVLAGGLAAEGAQPYDRVACGRALALAHTRAGRPAAALGALERSIDLLPRIAPRSLVRGARERGLERHHGLAAESAAAALAAGRPERAVELLEQARGVLLAEAIGSRGRDLARIRPDLAGEMALLRDRLAEPAAAGREHAAVLAAAETRRADADRWDDLLARIRRVPGLEGFLGRPRLADLRAGMTDEPVVIVTCSAARADALILDRAGVRSVPLPGLDGAQADAWASYLRGGDVPQEHLLDLLAWLWDTIAEPVLDAVAPAPGTRLWWTPVGPLSLLPLHAAGRHLDGGGASVLDRVVSSYTPTVRSLVHARSRRTAEPAAGRALVVAVPEAAGQPPLPGVRRETAAVAGLLPGARVLGGGDAVRDELLAALPRFEVAHFACHARTDLGSPMSSGIVLAEGAPLTLASIARLDLGAARFAYLSACETAGTRVGLADEAVHLAAGFQLAGYPQVVGTLWSVSDRIAARIAAAVYGGSVQDGRLDPERVPHALHHAVRAVRDDYPRAPGLWAAHVHHGA</sequence>
<feature type="compositionally biased region" description="Low complexity" evidence="1">
    <location>
        <begin position="53"/>
        <end position="69"/>
    </location>
</feature>
<gene>
    <name evidence="3" type="ORF">FXF65_35750</name>
</gene>
<dbReference type="InterPro" id="IPR024983">
    <property type="entry name" value="CHAT_dom"/>
</dbReference>
<keyword evidence="4" id="KW-1185">Reference proteome</keyword>
<accession>A0A5D0TTZ1</accession>
<dbReference type="OrthoDB" id="3206999at2"/>
<dbReference type="Gene3D" id="1.25.40.10">
    <property type="entry name" value="Tetratricopeptide repeat domain"/>
    <property type="match status" value="2"/>
</dbReference>
<dbReference type="Proteomes" id="UP000322634">
    <property type="component" value="Unassembled WGS sequence"/>
</dbReference>
<feature type="compositionally biased region" description="Gly residues" evidence="1">
    <location>
        <begin position="21"/>
        <end position="33"/>
    </location>
</feature>
<feature type="region of interest" description="Disordered" evidence="1">
    <location>
        <begin position="1"/>
        <end position="94"/>
    </location>
</feature>